<evidence type="ECO:0000313" key="2">
    <source>
        <dbReference type="EMBL" id="KAA2212080.1"/>
    </source>
</evidence>
<dbReference type="GO" id="GO:0005829">
    <property type="term" value="C:cytosol"/>
    <property type="evidence" value="ECO:0007669"/>
    <property type="project" value="TreeGrafter"/>
</dbReference>
<dbReference type="Pfam" id="PF01584">
    <property type="entry name" value="CheW"/>
    <property type="match status" value="1"/>
</dbReference>
<proteinExistence type="predicted"/>
<dbReference type="Gene3D" id="2.40.50.180">
    <property type="entry name" value="CheA-289, Domain 4"/>
    <property type="match status" value="1"/>
</dbReference>
<dbReference type="InterPro" id="IPR039315">
    <property type="entry name" value="CheW"/>
</dbReference>
<dbReference type="PROSITE" id="PS50851">
    <property type="entry name" value="CHEW"/>
    <property type="match status" value="1"/>
</dbReference>
<dbReference type="SUPFAM" id="SSF50341">
    <property type="entry name" value="CheW-like"/>
    <property type="match status" value="1"/>
</dbReference>
<dbReference type="GO" id="GO:0006935">
    <property type="term" value="P:chemotaxis"/>
    <property type="evidence" value="ECO:0007669"/>
    <property type="project" value="InterPro"/>
</dbReference>
<dbReference type="InterPro" id="IPR002545">
    <property type="entry name" value="CheW-lke_dom"/>
</dbReference>
<dbReference type="Gene3D" id="2.30.30.40">
    <property type="entry name" value="SH3 Domains"/>
    <property type="match status" value="1"/>
</dbReference>
<protein>
    <submittedName>
        <fullName evidence="2">Chemotaxis protein CheW</fullName>
    </submittedName>
</protein>
<sequence>MRGASKLSQAAGSSPSFETYLLLRIGTRRCALPRAAVREVLPLPRLWRPPGLPRPLAGFINLGGEAMPVLDLARLFGLGSEAGDAEAALYRHVILASPALGTSMPGLLVDRVLDLVRLSVAQGRPLPPEATLNGCATAELPLDDGFAHLLDPGRILLAQEQAALATLRDAAQARLSEWAVPG</sequence>
<dbReference type="InterPro" id="IPR036061">
    <property type="entry name" value="CheW-like_dom_sf"/>
</dbReference>
<comment type="caution">
    <text evidence="2">The sequence shown here is derived from an EMBL/GenBank/DDBJ whole genome shotgun (WGS) entry which is preliminary data.</text>
</comment>
<accession>A0A5B2TE63</accession>
<dbReference type="SMART" id="SM00260">
    <property type="entry name" value="CheW"/>
    <property type="match status" value="1"/>
</dbReference>
<dbReference type="Proteomes" id="UP000322110">
    <property type="component" value="Unassembled WGS sequence"/>
</dbReference>
<dbReference type="PANTHER" id="PTHR22617:SF23">
    <property type="entry name" value="CHEMOTAXIS PROTEIN CHEW"/>
    <property type="match status" value="1"/>
</dbReference>
<organism evidence="2 3">
    <name type="scientific">Teichococcus oryzae</name>
    <dbReference type="NCBI Taxonomy" id="1608942"/>
    <lineage>
        <taxon>Bacteria</taxon>
        <taxon>Pseudomonadati</taxon>
        <taxon>Pseudomonadota</taxon>
        <taxon>Alphaproteobacteria</taxon>
        <taxon>Acetobacterales</taxon>
        <taxon>Roseomonadaceae</taxon>
        <taxon>Roseomonas</taxon>
    </lineage>
</organism>
<evidence type="ECO:0000313" key="3">
    <source>
        <dbReference type="Proteomes" id="UP000322110"/>
    </source>
</evidence>
<dbReference type="GO" id="GO:0007165">
    <property type="term" value="P:signal transduction"/>
    <property type="evidence" value="ECO:0007669"/>
    <property type="project" value="InterPro"/>
</dbReference>
<keyword evidence="3" id="KW-1185">Reference proteome</keyword>
<dbReference type="PANTHER" id="PTHR22617">
    <property type="entry name" value="CHEMOTAXIS SENSOR HISTIDINE KINASE-RELATED"/>
    <property type="match status" value="1"/>
</dbReference>
<dbReference type="AlphaFoldDB" id="A0A5B2TE63"/>
<gene>
    <name evidence="2" type="ORF">F0Q34_16540</name>
</gene>
<reference evidence="2 3" key="1">
    <citation type="journal article" date="2015" name="Int. J. Syst. Evol. Microbiol.">
        <title>Roseomonas oryzae sp. nov., isolated from paddy rhizosphere soil.</title>
        <authorList>
            <person name="Ramaprasad E.V."/>
            <person name="Sasikala Ch."/>
            <person name="Ramana Ch.V."/>
        </authorList>
    </citation>
    <scope>NUCLEOTIDE SEQUENCE [LARGE SCALE GENOMIC DNA]</scope>
    <source>
        <strain evidence="2 3">KCTC 42542</strain>
    </source>
</reference>
<feature type="domain" description="CheW-like" evidence="1">
    <location>
        <begin position="17"/>
        <end position="161"/>
    </location>
</feature>
<dbReference type="OrthoDB" id="7584342at2"/>
<name>A0A5B2TE63_9PROT</name>
<evidence type="ECO:0000259" key="1">
    <source>
        <dbReference type="PROSITE" id="PS50851"/>
    </source>
</evidence>
<dbReference type="EMBL" id="VUKA01000011">
    <property type="protein sequence ID" value="KAA2212080.1"/>
    <property type="molecule type" value="Genomic_DNA"/>
</dbReference>
<dbReference type="RefSeq" id="WP_149813352.1">
    <property type="nucleotide sequence ID" value="NZ_VUKA01000011.1"/>
</dbReference>